<feature type="binding site" evidence="6">
    <location>
        <begin position="38"/>
        <end position="43"/>
    </location>
    <ligand>
        <name>ATP</name>
        <dbReference type="ChEBI" id="CHEBI:30616"/>
    </ligand>
</feature>
<evidence type="ECO:0000256" key="6">
    <source>
        <dbReference type="HAMAP-Rule" id="MF_00944"/>
    </source>
</evidence>
<dbReference type="InterPro" id="IPR027417">
    <property type="entry name" value="P-loop_NTPase"/>
</dbReference>
<dbReference type="PRINTS" id="PR00326">
    <property type="entry name" value="GTP1OBG"/>
</dbReference>
<evidence type="ECO:0000313" key="9">
    <source>
        <dbReference type="EMBL" id="AVD70715.1"/>
    </source>
</evidence>
<dbReference type="HAMAP" id="MF_00944">
    <property type="entry name" value="YchF_OLA1_ATPase"/>
    <property type="match status" value="1"/>
</dbReference>
<dbReference type="CDD" id="cd04867">
    <property type="entry name" value="TGS_YchF_OLA1"/>
    <property type="match status" value="1"/>
</dbReference>
<dbReference type="GO" id="GO:0046872">
    <property type="term" value="F:metal ion binding"/>
    <property type="evidence" value="ECO:0007669"/>
    <property type="project" value="UniProtKB-KW"/>
</dbReference>
<dbReference type="KEGG" id="deo:CAY53_03795"/>
<dbReference type="Gene3D" id="3.10.20.30">
    <property type="match status" value="1"/>
</dbReference>
<evidence type="ECO:0000256" key="2">
    <source>
        <dbReference type="ARBA" id="ARBA00022723"/>
    </source>
</evidence>
<dbReference type="InterPro" id="IPR012675">
    <property type="entry name" value="Beta-grasp_dom_sf"/>
</dbReference>
<protein>
    <recommendedName>
        <fullName evidence="6">Ribosome-binding ATPase YchF</fullName>
    </recommendedName>
</protein>
<dbReference type="Proteomes" id="UP000239867">
    <property type="component" value="Chromosome"/>
</dbReference>
<evidence type="ECO:0000256" key="3">
    <source>
        <dbReference type="ARBA" id="ARBA00022741"/>
    </source>
</evidence>
<dbReference type="GO" id="GO:0005737">
    <property type="term" value="C:cytoplasm"/>
    <property type="evidence" value="ECO:0007669"/>
    <property type="project" value="TreeGrafter"/>
</dbReference>
<dbReference type="InterPro" id="IPR004095">
    <property type="entry name" value="TGS"/>
</dbReference>
<dbReference type="InterPro" id="IPR041706">
    <property type="entry name" value="YchF_N"/>
</dbReference>
<accession>A0A2L1GM09</accession>
<comment type="similarity">
    <text evidence="6">Belongs to the TRAFAC class OBG-HflX-like GTPase superfamily. OBG GTPase family. YchF/OLA1 subfamily.</text>
</comment>
<dbReference type="InterPro" id="IPR012676">
    <property type="entry name" value="TGS-like"/>
</dbReference>
<evidence type="ECO:0000256" key="4">
    <source>
        <dbReference type="ARBA" id="ARBA00022840"/>
    </source>
</evidence>
<dbReference type="NCBIfam" id="TIGR00092">
    <property type="entry name" value="redox-regulated ATPase YchF"/>
    <property type="match status" value="1"/>
</dbReference>
<dbReference type="FunFam" id="1.10.150.300:FF:000001">
    <property type="entry name" value="Ribosome-binding ATPase YchF"/>
    <property type="match status" value="1"/>
</dbReference>
<evidence type="ECO:0000256" key="5">
    <source>
        <dbReference type="ARBA" id="ARBA00022842"/>
    </source>
</evidence>
<dbReference type="InterPro" id="IPR013029">
    <property type="entry name" value="YchF_C"/>
</dbReference>
<keyword evidence="10" id="KW-1185">Reference proteome</keyword>
<dbReference type="SUPFAM" id="SSF52540">
    <property type="entry name" value="P-loop containing nucleoside triphosphate hydrolases"/>
    <property type="match status" value="1"/>
</dbReference>
<dbReference type="GO" id="GO:0043023">
    <property type="term" value="F:ribosomal large subunit binding"/>
    <property type="evidence" value="ECO:0007669"/>
    <property type="project" value="UniProtKB-UniRule"/>
</dbReference>
<evidence type="ECO:0000313" key="10">
    <source>
        <dbReference type="Proteomes" id="UP000239867"/>
    </source>
</evidence>
<keyword evidence="4 6" id="KW-0067">ATP-binding</keyword>
<keyword evidence="3 6" id="KW-0547">Nucleotide-binding</keyword>
<dbReference type="InterPro" id="IPR004396">
    <property type="entry name" value="ATPase_YchF/OLA1"/>
</dbReference>
<keyword evidence="5" id="KW-0460">Magnesium</keyword>
<reference evidence="9 10" key="1">
    <citation type="journal article" date="2018" name="MBio">
        <title>Insights into the evolution of host association through the isolation and characterization of a novel human periodontal pathobiont, Desulfobulbus oralis.</title>
        <authorList>
            <person name="Cross K.L."/>
            <person name="Chirania P."/>
            <person name="Xiong W."/>
            <person name="Beall C.J."/>
            <person name="Elkins J.G."/>
            <person name="Giannone R.J."/>
            <person name="Griffen A.L."/>
            <person name="Guss A.M."/>
            <person name="Hettich R.L."/>
            <person name="Joshi S.S."/>
            <person name="Mokrzan E.M."/>
            <person name="Martin R.K."/>
            <person name="Zhulin I.B."/>
            <person name="Leys E.J."/>
            <person name="Podar M."/>
        </authorList>
    </citation>
    <scope>NUCLEOTIDE SEQUENCE [LARGE SCALE GENOMIC DNA]</scope>
    <source>
        <strain evidence="9 10">ORNL</strain>
    </source>
</reference>
<sequence length="391" mass="42930">MMRPSAGPPFFLLLIRTTTPQHNTENMGFQCGIVGLPNVGKSTIFNALTSAAIQAENYPFCTIEPNIGIVPVPDERLDRLANLVHTRNKVPTQMEFVDIAGLVRGASRGEGLGNQFLGHIRQVDAIIHVVRCFENDNIVHVDGSVDPLRDVSVINTELILADMESVDKRLARTKNQAKSGNRTLIAELAMLERLQAHLGAGEPARTFVCKDEQHQGVMRELCLLSAKPVLYVANVSEDELAGGNAHVAALERVATGEKAELVRIAGAIEQEIAQLAPEEQKEYLAELQMAEPGLHRLIRAGYRLLELITFFTVGEKETKAWTISQGIKAPGAAGKIHSDFERGFIRAEVIAYKDYMACGSEAAARDKGLMRSEGKDYEVKDGDCILFRFNV</sequence>
<dbReference type="InterPro" id="IPR031167">
    <property type="entry name" value="G_OBG"/>
</dbReference>
<dbReference type="Pfam" id="PF06071">
    <property type="entry name" value="YchF-GTPase_C"/>
    <property type="match status" value="1"/>
</dbReference>
<dbReference type="PROSITE" id="PS51710">
    <property type="entry name" value="G_OBG"/>
    <property type="match status" value="1"/>
</dbReference>
<evidence type="ECO:0000259" key="7">
    <source>
        <dbReference type="PROSITE" id="PS51710"/>
    </source>
</evidence>
<dbReference type="GO" id="GO:0016887">
    <property type="term" value="F:ATP hydrolysis activity"/>
    <property type="evidence" value="ECO:0007669"/>
    <property type="project" value="UniProtKB-UniRule"/>
</dbReference>
<name>A0A2L1GM09_9BACT</name>
<dbReference type="OrthoDB" id="9810373at2"/>
<dbReference type="PIRSF" id="PIRSF006641">
    <property type="entry name" value="CHP00092"/>
    <property type="match status" value="1"/>
</dbReference>
<dbReference type="InterPro" id="IPR023192">
    <property type="entry name" value="TGS-like_dom_sf"/>
</dbReference>
<dbReference type="SUPFAM" id="SSF81271">
    <property type="entry name" value="TGS-like"/>
    <property type="match status" value="1"/>
</dbReference>
<comment type="function">
    <text evidence="6">ATPase that binds to both the 70S ribosome and the 50S ribosomal subunit in a nucleotide-independent manner.</text>
</comment>
<dbReference type="GO" id="GO:0005525">
    <property type="term" value="F:GTP binding"/>
    <property type="evidence" value="ECO:0007669"/>
    <property type="project" value="InterPro"/>
</dbReference>
<dbReference type="GO" id="GO:0005524">
    <property type="term" value="F:ATP binding"/>
    <property type="evidence" value="ECO:0007669"/>
    <property type="project" value="UniProtKB-UniRule"/>
</dbReference>
<keyword evidence="2" id="KW-0479">Metal-binding</keyword>
<dbReference type="Gene3D" id="1.10.150.300">
    <property type="entry name" value="TGS-like domain"/>
    <property type="match status" value="1"/>
</dbReference>
<dbReference type="CDD" id="cd01900">
    <property type="entry name" value="YchF"/>
    <property type="match status" value="1"/>
</dbReference>
<dbReference type="Gene3D" id="3.40.50.300">
    <property type="entry name" value="P-loop containing nucleotide triphosphate hydrolases"/>
    <property type="match status" value="1"/>
</dbReference>
<dbReference type="EMBL" id="CP021255">
    <property type="protein sequence ID" value="AVD70715.1"/>
    <property type="molecule type" value="Genomic_DNA"/>
</dbReference>
<dbReference type="InterPro" id="IPR006073">
    <property type="entry name" value="GTP-bd"/>
</dbReference>
<proteinExistence type="inferred from homology"/>
<comment type="cofactor">
    <cofactor evidence="1">
        <name>Mg(2+)</name>
        <dbReference type="ChEBI" id="CHEBI:18420"/>
    </cofactor>
</comment>
<organism evidence="9 10">
    <name type="scientific">Desulfobulbus oralis</name>
    <dbReference type="NCBI Taxonomy" id="1986146"/>
    <lineage>
        <taxon>Bacteria</taxon>
        <taxon>Pseudomonadati</taxon>
        <taxon>Thermodesulfobacteriota</taxon>
        <taxon>Desulfobulbia</taxon>
        <taxon>Desulfobulbales</taxon>
        <taxon>Desulfobulbaceae</taxon>
        <taxon>Desulfobulbus</taxon>
    </lineage>
</organism>
<dbReference type="PROSITE" id="PS51880">
    <property type="entry name" value="TGS"/>
    <property type="match status" value="1"/>
</dbReference>
<feature type="domain" description="OBG-type G" evidence="7">
    <location>
        <begin position="29"/>
        <end position="284"/>
    </location>
</feature>
<evidence type="ECO:0000259" key="8">
    <source>
        <dbReference type="PROSITE" id="PS51880"/>
    </source>
</evidence>
<dbReference type="Pfam" id="PF01926">
    <property type="entry name" value="MMR_HSR1"/>
    <property type="match status" value="1"/>
</dbReference>
<evidence type="ECO:0000256" key="1">
    <source>
        <dbReference type="ARBA" id="ARBA00001946"/>
    </source>
</evidence>
<feature type="domain" description="TGS" evidence="8">
    <location>
        <begin position="306"/>
        <end position="389"/>
    </location>
</feature>
<dbReference type="AlphaFoldDB" id="A0A2L1GM09"/>
<dbReference type="PANTHER" id="PTHR23305">
    <property type="entry name" value="OBG GTPASE FAMILY"/>
    <property type="match status" value="1"/>
</dbReference>
<dbReference type="PANTHER" id="PTHR23305:SF18">
    <property type="entry name" value="OBG-TYPE G DOMAIN-CONTAINING PROTEIN"/>
    <property type="match status" value="1"/>
</dbReference>
<gene>
    <name evidence="6" type="primary">ychF</name>
    <name evidence="9" type="ORF">CAY53_03795</name>
</gene>
<dbReference type="FunFam" id="3.10.20.30:FF:000001">
    <property type="entry name" value="Ribosome-binding ATPase YchF"/>
    <property type="match status" value="1"/>
</dbReference>